<evidence type="ECO:0000256" key="5">
    <source>
        <dbReference type="ARBA" id="ARBA00030445"/>
    </source>
</evidence>
<evidence type="ECO:0000256" key="1">
    <source>
        <dbReference type="ARBA" id="ARBA00006820"/>
    </source>
</evidence>
<dbReference type="GO" id="GO:0036064">
    <property type="term" value="C:ciliary basal body"/>
    <property type="evidence" value="ECO:0007669"/>
    <property type="project" value="TreeGrafter"/>
</dbReference>
<dbReference type="OrthoDB" id="277439at2759"/>
<name>A0A4Z2ESP4_9TELE</name>
<evidence type="ECO:0000313" key="7">
    <source>
        <dbReference type="Proteomes" id="UP000314294"/>
    </source>
</evidence>
<dbReference type="GO" id="GO:0000226">
    <property type="term" value="P:microtubule cytoskeleton organization"/>
    <property type="evidence" value="ECO:0007669"/>
    <property type="project" value="TreeGrafter"/>
</dbReference>
<keyword evidence="2" id="KW-0436">Ligase</keyword>
<evidence type="ECO:0000256" key="3">
    <source>
        <dbReference type="ARBA" id="ARBA00022741"/>
    </source>
</evidence>
<evidence type="ECO:0000256" key="4">
    <source>
        <dbReference type="ARBA" id="ARBA00022840"/>
    </source>
</evidence>
<dbReference type="Pfam" id="PF03133">
    <property type="entry name" value="TTL"/>
    <property type="match status" value="1"/>
</dbReference>
<evidence type="ECO:0000256" key="2">
    <source>
        <dbReference type="ARBA" id="ARBA00022598"/>
    </source>
</evidence>
<comment type="caution">
    <text evidence="6">The sequence shown here is derived from an EMBL/GenBank/DDBJ whole genome shotgun (WGS) entry which is preliminary data.</text>
</comment>
<evidence type="ECO:0000313" key="6">
    <source>
        <dbReference type="EMBL" id="TNN31650.1"/>
    </source>
</evidence>
<sequence>MLINLKRYRKNLEKDVGHMGASKCDFFPCTFALPNEYHLFVEEFKRSPGSTWIMKPVS</sequence>
<reference evidence="6 7" key="1">
    <citation type="submission" date="2019-03" db="EMBL/GenBank/DDBJ databases">
        <title>First draft genome of Liparis tanakae, snailfish: a comprehensive survey of snailfish specific genes.</title>
        <authorList>
            <person name="Kim W."/>
            <person name="Song I."/>
            <person name="Jeong J.-H."/>
            <person name="Kim D."/>
            <person name="Kim S."/>
            <person name="Ryu S."/>
            <person name="Song J.Y."/>
            <person name="Lee S.K."/>
        </authorList>
    </citation>
    <scope>NUCLEOTIDE SEQUENCE [LARGE SCALE GENOMIC DNA]</scope>
    <source>
        <tissue evidence="6">Muscle</tissue>
    </source>
</reference>
<dbReference type="EMBL" id="SRLO01003266">
    <property type="protein sequence ID" value="TNN31650.1"/>
    <property type="molecule type" value="Genomic_DNA"/>
</dbReference>
<organism evidence="6 7">
    <name type="scientific">Liparis tanakae</name>
    <name type="common">Tanaka's snailfish</name>
    <dbReference type="NCBI Taxonomy" id="230148"/>
    <lineage>
        <taxon>Eukaryota</taxon>
        <taxon>Metazoa</taxon>
        <taxon>Chordata</taxon>
        <taxon>Craniata</taxon>
        <taxon>Vertebrata</taxon>
        <taxon>Euteleostomi</taxon>
        <taxon>Actinopterygii</taxon>
        <taxon>Neopterygii</taxon>
        <taxon>Teleostei</taxon>
        <taxon>Neoteleostei</taxon>
        <taxon>Acanthomorphata</taxon>
        <taxon>Eupercaria</taxon>
        <taxon>Perciformes</taxon>
        <taxon>Cottioidei</taxon>
        <taxon>Cottales</taxon>
        <taxon>Liparidae</taxon>
        <taxon>Liparis</taxon>
    </lineage>
</organism>
<dbReference type="PANTHER" id="PTHR12241">
    <property type="entry name" value="TUBULIN POLYGLUTAMYLASE"/>
    <property type="match status" value="1"/>
</dbReference>
<accession>A0A4Z2ESP4</accession>
<dbReference type="GO" id="GO:0005524">
    <property type="term" value="F:ATP binding"/>
    <property type="evidence" value="ECO:0007669"/>
    <property type="project" value="UniProtKB-KW"/>
</dbReference>
<proteinExistence type="inferred from homology"/>
<keyword evidence="7" id="KW-1185">Reference proteome</keyword>
<dbReference type="GO" id="GO:0015631">
    <property type="term" value="F:tubulin binding"/>
    <property type="evidence" value="ECO:0007669"/>
    <property type="project" value="TreeGrafter"/>
</dbReference>
<gene>
    <name evidence="6" type="primary">TTLL9</name>
    <name evidence="6" type="ORF">EYF80_058192</name>
</gene>
<dbReference type="PANTHER" id="PTHR12241:SF39">
    <property type="entry name" value="TUBULIN POLYGLUTAMYLASE TTLL9-RELATED"/>
    <property type="match status" value="1"/>
</dbReference>
<comment type="similarity">
    <text evidence="1">Belongs to the tubulin--tyrosine ligase family.</text>
</comment>
<dbReference type="Proteomes" id="UP000314294">
    <property type="component" value="Unassembled WGS sequence"/>
</dbReference>
<dbReference type="PROSITE" id="PS51221">
    <property type="entry name" value="TTL"/>
    <property type="match status" value="1"/>
</dbReference>
<dbReference type="InterPro" id="IPR004344">
    <property type="entry name" value="TTL/TTLL_fam"/>
</dbReference>
<keyword evidence="3" id="KW-0547">Nucleotide-binding</keyword>
<dbReference type="AlphaFoldDB" id="A0A4Z2ESP4"/>
<protein>
    <recommendedName>
        <fullName evidence="5">Tubulin--tyrosine ligase-like protein 9</fullName>
    </recommendedName>
</protein>
<dbReference type="GO" id="GO:0070740">
    <property type="term" value="F:tubulin-glutamic acid ligase activity"/>
    <property type="evidence" value="ECO:0007669"/>
    <property type="project" value="TreeGrafter"/>
</dbReference>
<keyword evidence="4" id="KW-0067">ATP-binding</keyword>